<feature type="domain" description="Mtf2-like C-terminal" evidence="1">
    <location>
        <begin position="3"/>
        <end position="113"/>
    </location>
</feature>
<keyword evidence="3" id="KW-1185">Reference proteome</keyword>
<dbReference type="EMBL" id="KB933052">
    <property type="protein sequence ID" value="EOO01036.1"/>
    <property type="molecule type" value="Genomic_DNA"/>
</dbReference>
<dbReference type="PANTHER" id="PTHR39468">
    <property type="entry name" value="CHROMOSOME 7, WHOLE GENOME SHOTGUN SEQUENCE"/>
    <property type="match status" value="1"/>
</dbReference>
<dbReference type="GO" id="GO:0005739">
    <property type="term" value="C:mitochondrion"/>
    <property type="evidence" value="ECO:0007669"/>
    <property type="project" value="InterPro"/>
</dbReference>
<evidence type="ECO:0000313" key="3">
    <source>
        <dbReference type="Proteomes" id="UP000014074"/>
    </source>
</evidence>
<name>R8BNW2_PHAM7</name>
<dbReference type="Proteomes" id="UP000014074">
    <property type="component" value="Unassembled WGS sequence"/>
</dbReference>
<dbReference type="AlphaFoldDB" id="R8BNW2"/>
<proteinExistence type="predicted"/>
<evidence type="ECO:0000313" key="2">
    <source>
        <dbReference type="EMBL" id="EOO01036.1"/>
    </source>
</evidence>
<reference evidence="3" key="1">
    <citation type="journal article" date="2013" name="Genome Announc.">
        <title>Draft genome sequence of the ascomycete Phaeoacremonium aleophilum strain UCR-PA7, a causal agent of the esca disease complex in grapevines.</title>
        <authorList>
            <person name="Blanco-Ulate B."/>
            <person name="Rolshausen P."/>
            <person name="Cantu D."/>
        </authorList>
    </citation>
    <scope>NUCLEOTIDE SEQUENCE [LARGE SCALE GENOMIC DNA]</scope>
    <source>
        <strain evidence="3">UCR-PA7</strain>
    </source>
</reference>
<dbReference type="GeneID" id="19323821"/>
<dbReference type="KEGG" id="tmn:UCRPA7_3469"/>
<dbReference type="OrthoDB" id="2444174at2759"/>
<protein>
    <recommendedName>
        <fullName evidence="1">Mtf2-like C-terminal domain-containing protein</fullName>
    </recommendedName>
</protein>
<organism evidence="2 3">
    <name type="scientific">Phaeoacremonium minimum (strain UCR-PA7)</name>
    <name type="common">Esca disease fungus</name>
    <name type="synonym">Togninia minima</name>
    <dbReference type="NCBI Taxonomy" id="1286976"/>
    <lineage>
        <taxon>Eukaryota</taxon>
        <taxon>Fungi</taxon>
        <taxon>Dikarya</taxon>
        <taxon>Ascomycota</taxon>
        <taxon>Pezizomycotina</taxon>
        <taxon>Sordariomycetes</taxon>
        <taxon>Sordariomycetidae</taxon>
        <taxon>Togniniales</taxon>
        <taxon>Togniniaceae</taxon>
        <taxon>Phaeoacremonium</taxon>
    </lineage>
</organism>
<dbReference type="eggNOG" id="ENOG502S7AT">
    <property type="taxonomic scope" value="Eukaryota"/>
</dbReference>
<dbReference type="Pfam" id="PF19189">
    <property type="entry name" value="Mtf2"/>
    <property type="match status" value="1"/>
</dbReference>
<dbReference type="RefSeq" id="XP_007914218.1">
    <property type="nucleotide sequence ID" value="XM_007916027.1"/>
</dbReference>
<dbReference type="InterPro" id="IPR040009">
    <property type="entry name" value="Mtf2/C5D6.12-like"/>
</dbReference>
<gene>
    <name evidence="2" type="ORF">UCRPA7_3469</name>
</gene>
<dbReference type="PANTHER" id="PTHR39468:SF1">
    <property type="entry name" value="MTF2-LIKE C-TERMINAL DOMAIN-CONTAINING PROTEIN"/>
    <property type="match status" value="1"/>
</dbReference>
<dbReference type="HOGENOM" id="CLU_1750984_0_0_1"/>
<accession>R8BNW2</accession>
<sequence>MEVHGPLYPDFLLHALKLFDQHFASPSRLSFSILPRVKELGLASYVLGINIPFYNSLMKIYWERYGDANAVISLLKEMRHAGVFFDETALSIVDSIRKFQQKAASGAKGQWREALMTMPEFEPVVEMRAKHWSNVFRKSISKFEKNLAV</sequence>
<dbReference type="InterPro" id="IPR043837">
    <property type="entry name" value="Mtf2-like_C"/>
</dbReference>
<evidence type="ECO:0000259" key="1">
    <source>
        <dbReference type="Pfam" id="PF19189"/>
    </source>
</evidence>